<reference evidence="8" key="2">
    <citation type="submission" date="2013-03" db="EMBL/GenBank/DDBJ databases">
        <authorList>
            <person name="Motta M.C.M."/>
            <person name="Martins A.C.A."/>
            <person name="Preta C.M.C.C."/>
            <person name="Silva R."/>
            <person name="de Souza S.S."/>
            <person name="Klein C.C."/>
            <person name="de Almeida L.G.P."/>
            <person name="Cunha O.L."/>
            <person name="Colabardini A.C."/>
            <person name="Lima B.A."/>
            <person name="Machado C.R."/>
            <person name="Soares C.M.A."/>
            <person name="de Menezes C.B.A."/>
            <person name="Bartolomeu D.C."/>
            <person name="Grisard E.C."/>
            <person name="Fantinatti-Garboggini F."/>
            <person name="Rodrigues-Luiz G.F."/>
            <person name="Wagner G."/>
            <person name="Goldman G.H."/>
            <person name="Fietto J.L.R."/>
            <person name="Ciapina L.P."/>
            <person name="Brocchi M."/>
            <person name="Elias M.C."/>
            <person name="Goldman M.H.S."/>
            <person name="Sagot M.-F."/>
            <person name="Pereira M."/>
            <person name="Stoco P.H."/>
            <person name="Teixeira S.M.R."/>
            <person name="de Mendonca-Neto R.P."/>
            <person name="Maciel T.E.F."/>
            <person name="Mendes T.A.O."/>
            <person name="Urmenyi T.P."/>
            <person name="Teixeira M.M.G."/>
            <person name="de Camargo E.F.P."/>
            <person name="de Sousa W."/>
            <person name="Schenkman S."/>
            <person name="de Vasconcelos A.T.R."/>
        </authorList>
    </citation>
    <scope>NUCLEOTIDE SEQUENCE</scope>
</reference>
<comment type="subcellular location">
    <subcellularLocation>
        <location evidence="1">Membrane</location>
        <topology evidence="1">Multi-pass membrane protein</topology>
    </subcellularLocation>
</comment>
<evidence type="ECO:0000256" key="4">
    <source>
        <dbReference type="ARBA" id="ARBA00022989"/>
    </source>
</evidence>
<dbReference type="GO" id="GO:0006817">
    <property type="term" value="P:phosphate ion transport"/>
    <property type="evidence" value="ECO:0007669"/>
    <property type="project" value="TreeGrafter"/>
</dbReference>
<evidence type="ECO:0000256" key="5">
    <source>
        <dbReference type="ARBA" id="ARBA00023136"/>
    </source>
</evidence>
<feature type="transmembrane region" description="Helical" evidence="6">
    <location>
        <begin position="540"/>
        <end position="563"/>
    </location>
</feature>
<feature type="transmembrane region" description="Helical" evidence="6">
    <location>
        <begin position="353"/>
        <end position="370"/>
    </location>
</feature>
<keyword evidence="10" id="KW-1185">Reference proteome</keyword>
<name>S9TKX0_9TRYP</name>
<keyword evidence="4 6" id="KW-1133">Transmembrane helix</keyword>
<protein>
    <submittedName>
        <fullName evidence="8">Phosphate transporter</fullName>
    </submittedName>
</protein>
<dbReference type="OrthoDB" id="10260443at2759"/>
<organism evidence="8 10">
    <name type="scientific">Strigomonas culicis</name>
    <dbReference type="NCBI Taxonomy" id="28005"/>
    <lineage>
        <taxon>Eukaryota</taxon>
        <taxon>Discoba</taxon>
        <taxon>Euglenozoa</taxon>
        <taxon>Kinetoplastea</taxon>
        <taxon>Metakinetoplastina</taxon>
        <taxon>Trypanosomatida</taxon>
        <taxon>Trypanosomatidae</taxon>
        <taxon>Strigomonadinae</taxon>
        <taxon>Strigomonas</taxon>
    </lineage>
</organism>
<dbReference type="PANTHER" id="PTHR10283:SF92">
    <property type="entry name" value="LOW-AFFINITY PHOSPHATE TRANSPORTER PHO91"/>
    <property type="match status" value="1"/>
</dbReference>
<proteinExistence type="predicted"/>
<dbReference type="GO" id="GO:0005886">
    <property type="term" value="C:plasma membrane"/>
    <property type="evidence" value="ECO:0007669"/>
    <property type="project" value="TreeGrafter"/>
</dbReference>
<feature type="transmembrane region" description="Helical" evidence="6">
    <location>
        <begin position="679"/>
        <end position="712"/>
    </location>
</feature>
<keyword evidence="5 6" id="KW-0472">Membrane</keyword>
<dbReference type="PANTHER" id="PTHR10283">
    <property type="entry name" value="SOLUTE CARRIER FAMILY 13 MEMBER"/>
    <property type="match status" value="1"/>
</dbReference>
<dbReference type="PROSITE" id="PS51257">
    <property type="entry name" value="PROKAR_LIPOPROTEIN"/>
    <property type="match status" value="1"/>
</dbReference>
<evidence type="ECO:0000259" key="7">
    <source>
        <dbReference type="PROSITE" id="PS51382"/>
    </source>
</evidence>
<dbReference type="GO" id="GO:0006797">
    <property type="term" value="P:polyphosphate metabolic process"/>
    <property type="evidence" value="ECO:0007669"/>
    <property type="project" value="TreeGrafter"/>
</dbReference>
<feature type="transmembrane region" description="Helical" evidence="6">
    <location>
        <begin position="640"/>
        <end position="658"/>
    </location>
</feature>
<dbReference type="EMBL" id="ATMH01009743">
    <property type="protein sequence ID" value="EPY18852.1"/>
    <property type="molecule type" value="Genomic_DNA"/>
</dbReference>
<dbReference type="InterPro" id="IPR004331">
    <property type="entry name" value="SPX_dom"/>
</dbReference>
<evidence type="ECO:0000313" key="9">
    <source>
        <dbReference type="EMBL" id="EPY20259.1"/>
    </source>
</evidence>
<evidence type="ECO:0000256" key="1">
    <source>
        <dbReference type="ARBA" id="ARBA00004141"/>
    </source>
</evidence>
<feature type="transmembrane region" description="Helical" evidence="6">
    <location>
        <begin position="22"/>
        <end position="50"/>
    </location>
</feature>
<accession>S9TKX0</accession>
<comment type="caution">
    <text evidence="8">The sequence shown here is derived from an EMBL/GenBank/DDBJ whole genome shotgun (WGS) entry which is preliminary data.</text>
</comment>
<dbReference type="PROSITE" id="PS51382">
    <property type="entry name" value="SPX"/>
    <property type="match status" value="1"/>
</dbReference>
<feature type="transmembrane region" description="Helical" evidence="6">
    <location>
        <begin position="773"/>
        <end position="793"/>
    </location>
</feature>
<dbReference type="Pfam" id="PF03600">
    <property type="entry name" value="CitMHS"/>
    <property type="match status" value="1"/>
</dbReference>
<evidence type="ECO:0000256" key="6">
    <source>
        <dbReference type="SAM" id="Phobius"/>
    </source>
</evidence>
<keyword evidence="3 6" id="KW-0812">Transmembrane</keyword>
<feature type="transmembrane region" description="Helical" evidence="6">
    <location>
        <begin position="617"/>
        <end position="634"/>
    </location>
</feature>
<dbReference type="Proteomes" id="UP000015354">
    <property type="component" value="Unassembled WGS sequence"/>
</dbReference>
<feature type="domain" description="SPX" evidence="7">
    <location>
        <begin position="72"/>
        <end position="278"/>
    </location>
</feature>
<feature type="transmembrane region" description="Helical" evidence="6">
    <location>
        <begin position="454"/>
        <end position="480"/>
    </location>
</feature>
<dbReference type="EMBL" id="ATMH01009082">
    <property type="protein sequence ID" value="EPY20259.1"/>
    <property type="molecule type" value="Genomic_DNA"/>
</dbReference>
<dbReference type="CDD" id="cd14447">
    <property type="entry name" value="SPX"/>
    <property type="match status" value="1"/>
</dbReference>
<dbReference type="Pfam" id="PF03105">
    <property type="entry name" value="SPX"/>
    <property type="match status" value="1"/>
</dbReference>
<gene>
    <name evidence="9" type="ORF">STCU_09082</name>
    <name evidence="8" type="ORF">STCU_09743</name>
</gene>
<sequence>MVNQRWNQQTCFFFTHSSFPSFFSLIITSGCIDLYLFCFTLTGFSCFVAYTHTYIHPYLYRYIDTYKHRYPMKFGKRLQEEIVPQWAEHYVDYKRLKDFVINTNLTGVEFTNELFRIIVEELTKAGNFFEELLLELQKEYDEVVKMDPTHKVAPSERRAMKFFRRQKRGAAVALESEDAGGGVSMIGSELDTDVFESESHEQNGCLVLLQRIFFFAIGDSQVSKVKAEPNSVRALYLEWYSNAAQLQHFAELNVEAIRKAVKKLKKYRKMEANLTYSMEAELGRSRLTTLMPQLHSLIAHISSDYERKFQDSLDPYADVSLNQAWTAKWRYVFLSIFMFLLMMYMPVLEDHKPAHNCLALFVLVIVMWLTEAIPFFCTAMLIPLLAVPLGIIVDPATEDTATPTVASQIILGRVFNHVQILVMGGLTIGKAFARTNLEMYAASALHKWTAHRPALYLLGVMLGSCVLCAFVSNIAAPLLVLGVVQRTLWEFPEGTTAPHGILLGLAFSCNLGGMLSPIASPQNAVAMTALSFHNVSFSAWVAVALPVVLCCVLATWVIILVVWKPFKDVPYIPLQVVNAEADKNVTRADRIIVLAVSLVTIVLWILPPSLIFGDTGIVALIPIVVFFGIGILSKEDFNTLSWHLMFLLAGGNMLGLCARDSHMLDIVTVSMKDVLTSSPPYATLVAVVLLVGLITTFVSHTVAAMIMLPIIVKIGFLMPHSDGLFQVTPESMVMLSALMCSGAMAFPISSFPNVNSLLAEDERGQPYLRAKDFLFCGTAVTLFFTFCLITWMVPLTNSILH</sequence>
<dbReference type="GO" id="GO:0005315">
    <property type="term" value="F:phosphate transmembrane transporter activity"/>
    <property type="evidence" value="ECO:0007669"/>
    <property type="project" value="TreeGrafter"/>
</dbReference>
<dbReference type="InterPro" id="IPR004680">
    <property type="entry name" value="Cit_transptr-like_dom"/>
</dbReference>
<evidence type="ECO:0000256" key="3">
    <source>
        <dbReference type="ARBA" id="ARBA00022692"/>
    </source>
</evidence>
<dbReference type="AlphaFoldDB" id="S9TKX0"/>
<evidence type="ECO:0000313" key="10">
    <source>
        <dbReference type="Proteomes" id="UP000015354"/>
    </source>
</evidence>
<reference evidence="8 10" key="1">
    <citation type="journal article" date="2013" name="PLoS ONE">
        <title>Predicting the Proteins of Angomonas deanei, Strigomonas culicis and Their Respective Endosymbionts Reveals New Aspects of the Trypanosomatidae Family.</title>
        <authorList>
            <person name="Motta M.C."/>
            <person name="Martins A.C."/>
            <person name="de Souza S.S."/>
            <person name="Catta-Preta C.M."/>
            <person name="Silva R."/>
            <person name="Klein C.C."/>
            <person name="de Almeida L.G."/>
            <person name="de Lima Cunha O."/>
            <person name="Ciapina L.P."/>
            <person name="Brocchi M."/>
            <person name="Colabardini A.C."/>
            <person name="de Araujo Lima B."/>
            <person name="Machado C.R."/>
            <person name="de Almeida Soares C.M."/>
            <person name="Probst C.M."/>
            <person name="de Menezes C.B."/>
            <person name="Thompson C.E."/>
            <person name="Bartholomeu D.C."/>
            <person name="Gradia D.F."/>
            <person name="Pavoni D.P."/>
            <person name="Grisard E.C."/>
            <person name="Fantinatti-Garboggini F."/>
            <person name="Marchini F.K."/>
            <person name="Rodrigues-Luiz G.F."/>
            <person name="Wagner G."/>
            <person name="Goldman G.H."/>
            <person name="Fietto J.L."/>
            <person name="Elias M.C."/>
            <person name="Goldman M.H."/>
            <person name="Sagot M.F."/>
            <person name="Pereira M."/>
            <person name="Stoco P.H."/>
            <person name="de Mendonca-Neto R.P."/>
            <person name="Teixeira S.M."/>
            <person name="Maciel T.E."/>
            <person name="de Oliveira Mendes T.A."/>
            <person name="Urmenyi T.P."/>
            <person name="de Souza W."/>
            <person name="Schenkman S."/>
            <person name="de Vasconcelos A.T."/>
        </authorList>
    </citation>
    <scope>NUCLEOTIDE SEQUENCE [LARGE SCALE GENOMIC DNA]</scope>
</reference>
<evidence type="ECO:0000256" key="2">
    <source>
        <dbReference type="ARBA" id="ARBA00022448"/>
    </source>
</evidence>
<feature type="transmembrane region" description="Helical" evidence="6">
    <location>
        <begin position="329"/>
        <end position="347"/>
    </location>
</feature>
<keyword evidence="2" id="KW-0813">Transport</keyword>
<feature type="transmembrane region" description="Helical" evidence="6">
    <location>
        <begin position="591"/>
        <end position="610"/>
    </location>
</feature>
<evidence type="ECO:0000313" key="8">
    <source>
        <dbReference type="EMBL" id="EPY18852.1"/>
    </source>
</evidence>